<keyword evidence="2" id="KW-0812">Transmembrane</keyword>
<feature type="non-terminal residue" evidence="3">
    <location>
        <position position="1"/>
    </location>
</feature>
<evidence type="ECO:0000313" key="4">
    <source>
        <dbReference type="Proteomes" id="UP001292094"/>
    </source>
</evidence>
<comment type="caution">
    <text evidence="3">The sequence shown here is derived from an EMBL/GenBank/DDBJ whole genome shotgun (WGS) entry which is preliminary data.</text>
</comment>
<proteinExistence type="predicted"/>
<feature type="region of interest" description="Disordered" evidence="1">
    <location>
        <begin position="1"/>
        <end position="25"/>
    </location>
</feature>
<dbReference type="Proteomes" id="UP001292094">
    <property type="component" value="Unassembled WGS sequence"/>
</dbReference>
<keyword evidence="4" id="KW-1185">Reference proteome</keyword>
<reference evidence="3" key="1">
    <citation type="submission" date="2023-11" db="EMBL/GenBank/DDBJ databases">
        <title>Genome assemblies of two species of porcelain crab, Petrolisthes cinctipes and Petrolisthes manimaculis (Anomura: Porcellanidae).</title>
        <authorList>
            <person name="Angst P."/>
        </authorList>
    </citation>
    <scope>NUCLEOTIDE SEQUENCE</scope>
    <source>
        <strain evidence="3">PB745_02</strain>
        <tissue evidence="3">Gill</tissue>
    </source>
</reference>
<feature type="transmembrane region" description="Helical" evidence="2">
    <location>
        <begin position="30"/>
        <end position="48"/>
    </location>
</feature>
<sequence>EHETGRRQLTYTRRAMFPKRQPQPQPQQQQLLRILCVLGFFILGLTGVRCQQDVPNPTPLTPQHHNRRNSLVAGGRT</sequence>
<dbReference type="EMBL" id="JAWZYT010000708">
    <property type="protein sequence ID" value="KAK4319923.1"/>
    <property type="molecule type" value="Genomic_DNA"/>
</dbReference>
<dbReference type="AlphaFoldDB" id="A0AAE1UD56"/>
<evidence type="ECO:0000256" key="2">
    <source>
        <dbReference type="SAM" id="Phobius"/>
    </source>
</evidence>
<organism evidence="3 4">
    <name type="scientific">Petrolisthes manimaculis</name>
    <dbReference type="NCBI Taxonomy" id="1843537"/>
    <lineage>
        <taxon>Eukaryota</taxon>
        <taxon>Metazoa</taxon>
        <taxon>Ecdysozoa</taxon>
        <taxon>Arthropoda</taxon>
        <taxon>Crustacea</taxon>
        <taxon>Multicrustacea</taxon>
        <taxon>Malacostraca</taxon>
        <taxon>Eumalacostraca</taxon>
        <taxon>Eucarida</taxon>
        <taxon>Decapoda</taxon>
        <taxon>Pleocyemata</taxon>
        <taxon>Anomura</taxon>
        <taxon>Galatheoidea</taxon>
        <taxon>Porcellanidae</taxon>
        <taxon>Petrolisthes</taxon>
    </lineage>
</organism>
<gene>
    <name evidence="3" type="ORF">Pmani_009174</name>
</gene>
<evidence type="ECO:0000313" key="3">
    <source>
        <dbReference type="EMBL" id="KAK4319923.1"/>
    </source>
</evidence>
<accession>A0AAE1UD56</accession>
<keyword evidence="2" id="KW-0472">Membrane</keyword>
<feature type="region of interest" description="Disordered" evidence="1">
    <location>
        <begin position="54"/>
        <end position="77"/>
    </location>
</feature>
<keyword evidence="2" id="KW-1133">Transmembrane helix</keyword>
<protein>
    <submittedName>
        <fullName evidence="3">Uncharacterized protein</fullName>
    </submittedName>
</protein>
<name>A0AAE1UD56_9EUCA</name>
<evidence type="ECO:0000256" key="1">
    <source>
        <dbReference type="SAM" id="MobiDB-lite"/>
    </source>
</evidence>